<dbReference type="InterPro" id="IPR038628">
    <property type="entry name" value="XkdM-like_sf"/>
</dbReference>
<dbReference type="AlphaFoldDB" id="A0AAW4VYX8"/>
<evidence type="ECO:0000313" key="2">
    <source>
        <dbReference type="Proteomes" id="UP001198612"/>
    </source>
</evidence>
<dbReference type="SUPFAM" id="SSF69279">
    <property type="entry name" value="Phage tail proteins"/>
    <property type="match status" value="1"/>
</dbReference>
<dbReference type="RefSeq" id="WP_227588304.1">
    <property type="nucleotide sequence ID" value="NZ_JAJEQQ010000001.1"/>
</dbReference>
<name>A0AAW4VYX8_9FIRM</name>
<dbReference type="Proteomes" id="UP001198612">
    <property type="component" value="Unassembled WGS sequence"/>
</dbReference>
<protein>
    <submittedName>
        <fullName evidence="1">Uncharacterized protein</fullName>
    </submittedName>
</protein>
<organism evidence="1 2">
    <name type="scientific">Blautia fusiformis</name>
    <dbReference type="NCBI Taxonomy" id="2881264"/>
    <lineage>
        <taxon>Bacteria</taxon>
        <taxon>Bacillati</taxon>
        <taxon>Bacillota</taxon>
        <taxon>Clostridia</taxon>
        <taxon>Lachnospirales</taxon>
        <taxon>Lachnospiraceae</taxon>
        <taxon>Blautia</taxon>
    </lineage>
</organism>
<accession>A0AAW4VYX8</accession>
<keyword evidence="2" id="KW-1185">Reference proteome</keyword>
<dbReference type="EMBL" id="JAJEQQ010000001">
    <property type="protein sequence ID" value="MCC2226301.1"/>
    <property type="molecule type" value="Genomic_DNA"/>
</dbReference>
<dbReference type="Gene3D" id="2.30.110.40">
    <property type="entry name" value="Phage tail tube protein"/>
    <property type="match status" value="1"/>
</dbReference>
<comment type="caution">
    <text evidence="1">The sequence shown here is derived from an EMBL/GenBank/DDBJ whole genome shotgun (WGS) entry which is preliminary data.</text>
</comment>
<evidence type="ECO:0000313" key="1">
    <source>
        <dbReference type="EMBL" id="MCC2226301.1"/>
    </source>
</evidence>
<reference evidence="1 2" key="1">
    <citation type="submission" date="2021-10" db="EMBL/GenBank/DDBJ databases">
        <title>Anaerobic single-cell dispensing facilitates the cultivation of human gut bacteria.</title>
        <authorList>
            <person name="Afrizal A."/>
        </authorList>
    </citation>
    <scope>NUCLEOTIDE SEQUENCE [LARGE SCALE GENOMIC DNA]</scope>
    <source>
        <strain evidence="1 2">CLA-AA-H217</strain>
    </source>
</reference>
<gene>
    <name evidence="1" type="ORF">LKD40_00490</name>
</gene>
<proteinExistence type="predicted"/>
<sequence length="153" mass="16621">MGIINTQAVADGRKARTGKDGALYNGKGKLLATVEVFQAQMGVTNQKYHPLGTPLEQEILDSIGTTLTFTECVVEDGEFITDLLKMQSTGIQPNWKLQGVVKGINGSEERLIYPNCVPSGNIDLQNVSVGSLVKRQWSLFVNGEVKQQGKLKA</sequence>